<sequence>MLFGALLAPAILAGGLLAGEIRGFEAGGEVAASVMGQGTGLVLEPVLVPAPARPDRRYEGSVPAPVRVVPEAPRSVVAAAPSPEPPVVVEEEPVTPAPVRTRAGCPGEWEDTWLWELCREQEEQRAGGSWVPGI</sequence>
<keyword evidence="3" id="KW-1185">Reference proteome</keyword>
<name>A0ABP6Z948_9ACTN</name>
<protein>
    <submittedName>
        <fullName evidence="2">Uncharacterized protein</fullName>
    </submittedName>
</protein>
<gene>
    <name evidence="2" type="ORF">GCM10022419_101530</name>
</gene>
<proteinExistence type="predicted"/>
<evidence type="ECO:0000313" key="3">
    <source>
        <dbReference type="Proteomes" id="UP001500630"/>
    </source>
</evidence>
<evidence type="ECO:0000313" key="2">
    <source>
        <dbReference type="EMBL" id="GAA3601043.1"/>
    </source>
</evidence>
<comment type="caution">
    <text evidence="2">The sequence shown here is derived from an EMBL/GenBank/DDBJ whole genome shotgun (WGS) entry which is preliminary data.</text>
</comment>
<reference evidence="3" key="1">
    <citation type="journal article" date="2019" name="Int. J. Syst. Evol. Microbiol.">
        <title>The Global Catalogue of Microorganisms (GCM) 10K type strain sequencing project: providing services to taxonomists for standard genome sequencing and annotation.</title>
        <authorList>
            <consortium name="The Broad Institute Genomics Platform"/>
            <consortium name="The Broad Institute Genome Sequencing Center for Infectious Disease"/>
            <person name="Wu L."/>
            <person name="Ma J."/>
        </authorList>
    </citation>
    <scope>NUCLEOTIDE SEQUENCE [LARGE SCALE GENOMIC DNA]</scope>
    <source>
        <strain evidence="3">JCM 17326</strain>
    </source>
</reference>
<accession>A0ABP6Z948</accession>
<dbReference type="Proteomes" id="UP001500630">
    <property type="component" value="Unassembled WGS sequence"/>
</dbReference>
<evidence type="ECO:0000256" key="1">
    <source>
        <dbReference type="SAM" id="MobiDB-lite"/>
    </source>
</evidence>
<dbReference type="EMBL" id="BAABDQ010000036">
    <property type="protein sequence ID" value="GAA3601043.1"/>
    <property type="molecule type" value="Genomic_DNA"/>
</dbReference>
<organism evidence="2 3">
    <name type="scientific">Nonomuraea rosea</name>
    <dbReference type="NCBI Taxonomy" id="638574"/>
    <lineage>
        <taxon>Bacteria</taxon>
        <taxon>Bacillati</taxon>
        <taxon>Actinomycetota</taxon>
        <taxon>Actinomycetes</taxon>
        <taxon>Streptosporangiales</taxon>
        <taxon>Streptosporangiaceae</taxon>
        <taxon>Nonomuraea</taxon>
    </lineage>
</organism>
<feature type="region of interest" description="Disordered" evidence="1">
    <location>
        <begin position="79"/>
        <end position="105"/>
    </location>
</feature>